<keyword evidence="3" id="KW-0489">Methyltransferase</keyword>
<evidence type="ECO:0000256" key="4">
    <source>
        <dbReference type="ARBA" id="ARBA00022679"/>
    </source>
</evidence>
<evidence type="ECO:0000313" key="8">
    <source>
        <dbReference type="EMBL" id="MDH1235219.1"/>
    </source>
</evidence>
<dbReference type="InterPro" id="IPR002295">
    <property type="entry name" value="N4/N6-MTase_EcoPI_Mod-like"/>
</dbReference>
<keyword evidence="5" id="KW-0949">S-adenosyl-L-methionine</keyword>
<dbReference type="GO" id="GO:0003677">
    <property type="term" value="F:DNA binding"/>
    <property type="evidence" value="ECO:0007669"/>
    <property type="project" value="InterPro"/>
</dbReference>
<dbReference type="InterPro" id="IPR029063">
    <property type="entry name" value="SAM-dependent_MTases_sf"/>
</dbReference>
<organism evidence="8 9">
    <name type="scientific">Stutzerimonas stutzeri</name>
    <name type="common">Pseudomonas stutzeri</name>
    <dbReference type="NCBI Taxonomy" id="316"/>
    <lineage>
        <taxon>Bacteria</taxon>
        <taxon>Pseudomonadati</taxon>
        <taxon>Pseudomonadota</taxon>
        <taxon>Gammaproteobacteria</taxon>
        <taxon>Pseudomonadales</taxon>
        <taxon>Pseudomonadaceae</taxon>
        <taxon>Stutzerimonas</taxon>
    </lineage>
</organism>
<evidence type="ECO:0000256" key="1">
    <source>
        <dbReference type="ARBA" id="ARBA00006594"/>
    </source>
</evidence>
<evidence type="ECO:0000313" key="9">
    <source>
        <dbReference type="Proteomes" id="UP001158500"/>
    </source>
</evidence>
<keyword evidence="4" id="KW-0808">Transferase</keyword>
<reference evidence="8" key="1">
    <citation type="submission" date="2022-09" db="EMBL/GenBank/DDBJ databases">
        <title>Intensive care unit water sources are persistently colonized with multi-drug resistant bacteria and are the site of extensive horizontal gene transfer of antibiotic resistance genes.</title>
        <authorList>
            <person name="Diorio-Toth L."/>
        </authorList>
    </citation>
    <scope>NUCLEOTIDE SEQUENCE</scope>
    <source>
        <strain evidence="8">GD03947</strain>
    </source>
</reference>
<dbReference type="SUPFAM" id="SSF53335">
    <property type="entry name" value="S-adenosyl-L-methionine-dependent methyltransferases"/>
    <property type="match status" value="1"/>
</dbReference>
<dbReference type="EC" id="2.1.1.72" evidence="2"/>
<feature type="domain" description="DNA methylase N-4/N-6" evidence="7">
    <location>
        <begin position="122"/>
        <end position="424"/>
    </location>
</feature>
<dbReference type="PIRSF" id="PIRSF015855">
    <property type="entry name" value="TypeIII_Mtase_mKpnI"/>
    <property type="match status" value="1"/>
</dbReference>
<proteinExistence type="inferred from homology"/>
<dbReference type="RefSeq" id="WP_279641151.1">
    <property type="nucleotide sequence ID" value="NZ_JAOCAE010000002.1"/>
</dbReference>
<evidence type="ECO:0000256" key="6">
    <source>
        <dbReference type="ARBA" id="ARBA00047942"/>
    </source>
</evidence>
<dbReference type="GO" id="GO:0009007">
    <property type="term" value="F:site-specific DNA-methyltransferase (adenine-specific) activity"/>
    <property type="evidence" value="ECO:0007669"/>
    <property type="project" value="UniProtKB-EC"/>
</dbReference>
<dbReference type="EMBL" id="JAOCAE010000002">
    <property type="protein sequence ID" value="MDH1235219.1"/>
    <property type="molecule type" value="Genomic_DNA"/>
</dbReference>
<dbReference type="InterPro" id="IPR002941">
    <property type="entry name" value="DNA_methylase_N4/N6"/>
</dbReference>
<evidence type="ECO:0000256" key="5">
    <source>
        <dbReference type="ARBA" id="ARBA00022691"/>
    </source>
</evidence>
<accession>A0AA42P9U1</accession>
<comment type="catalytic activity">
    <reaction evidence="6">
        <text>a 2'-deoxyadenosine in DNA + S-adenosyl-L-methionine = an N(6)-methyl-2'-deoxyadenosine in DNA + S-adenosyl-L-homocysteine + H(+)</text>
        <dbReference type="Rhea" id="RHEA:15197"/>
        <dbReference type="Rhea" id="RHEA-COMP:12418"/>
        <dbReference type="Rhea" id="RHEA-COMP:12419"/>
        <dbReference type="ChEBI" id="CHEBI:15378"/>
        <dbReference type="ChEBI" id="CHEBI:57856"/>
        <dbReference type="ChEBI" id="CHEBI:59789"/>
        <dbReference type="ChEBI" id="CHEBI:90615"/>
        <dbReference type="ChEBI" id="CHEBI:90616"/>
        <dbReference type="EC" id="2.1.1.72"/>
    </reaction>
</comment>
<evidence type="ECO:0000256" key="2">
    <source>
        <dbReference type="ARBA" id="ARBA00011900"/>
    </source>
</evidence>
<dbReference type="Pfam" id="PF01555">
    <property type="entry name" value="N6_N4_Mtase"/>
    <property type="match status" value="1"/>
</dbReference>
<protein>
    <recommendedName>
        <fullName evidence="2">site-specific DNA-methyltransferase (adenine-specific)</fullName>
        <ecNumber evidence="2">2.1.1.72</ecNumber>
    </recommendedName>
</protein>
<sequence>MDKLKMHSPDLSQENIAKIRELFPGCVTEARDDKTGKLRLAVDFDQLKQELSDHIVEGPQERYRLDWPGKREALIVSNTPIGKTLRPAESESVDFSKTRNLLIEGDNADALKLLQENYLGKIKLIYIDPPYNTGSDFIYEDRFAQGAQRYLEESLQKDSEGNRLVSNTTANGQFHSDWLSMLYPRIRLAKKLLSDDGVIVISIDDGEVSNLRIVCDEVFGRDNFIAQFAWKSRVSEDTRATTGVSTDHEYLVCYSRGDSARFRGTEKDFDKFSNPDNDPRGPWRSADLTGLATRDARPNLHYDLVDPETGINYGCPPKGWRYEPKTMSLKIQEGRIIFPENAEGRPRHKLFLNEMKSLFKNISSVLSGFSTADGTRELNSLMGGVAFTFPKPTALIQLFIEQLTECGDVVVDFFAGSGTTADAVFKQCAADGHSRSFILVQLPEQLDRENSVQGTAAKLCDTLGVPRNIAELTKERIRRAGKNVLEGNCHPDWNRDVGFRVLKVDTSNMKDVYYRPDQLSQADLFESVDNVKPDRTAEDLLFQVLVDWGVDLTLPIRRETLHGKTVFFVDDNALVACFDQGISEELVKELAKVEPLRVVFRDNGFASDALKINVEQIFRQLSPSTEVRTL</sequence>
<dbReference type="GO" id="GO:0032259">
    <property type="term" value="P:methylation"/>
    <property type="evidence" value="ECO:0007669"/>
    <property type="project" value="UniProtKB-KW"/>
</dbReference>
<dbReference type="PROSITE" id="PS00092">
    <property type="entry name" value="N6_MTASE"/>
    <property type="match status" value="1"/>
</dbReference>
<evidence type="ECO:0000256" key="3">
    <source>
        <dbReference type="ARBA" id="ARBA00022603"/>
    </source>
</evidence>
<dbReference type="InterPro" id="IPR002052">
    <property type="entry name" value="DNA_methylase_N6_adenine_CS"/>
</dbReference>
<comment type="caution">
    <text evidence="8">The sequence shown here is derived from an EMBL/GenBank/DDBJ whole genome shotgun (WGS) entry which is preliminary data.</text>
</comment>
<gene>
    <name evidence="8" type="ORF">N5C32_04105</name>
</gene>
<dbReference type="PRINTS" id="PR00506">
    <property type="entry name" value="D21N6MTFRASE"/>
</dbReference>
<dbReference type="AlphaFoldDB" id="A0AA42P9U1"/>
<comment type="similarity">
    <text evidence="1">Belongs to the N(4)/N(6)-methyltransferase family.</text>
</comment>
<dbReference type="Gene3D" id="3.40.50.150">
    <property type="entry name" value="Vaccinia Virus protein VP39"/>
    <property type="match status" value="1"/>
</dbReference>
<evidence type="ECO:0000259" key="7">
    <source>
        <dbReference type="Pfam" id="PF01555"/>
    </source>
</evidence>
<dbReference type="GO" id="GO:0008170">
    <property type="term" value="F:N-methyltransferase activity"/>
    <property type="evidence" value="ECO:0007669"/>
    <property type="project" value="InterPro"/>
</dbReference>
<name>A0AA42P9U1_STUST</name>
<dbReference type="Proteomes" id="UP001158500">
    <property type="component" value="Unassembled WGS sequence"/>
</dbReference>